<feature type="region of interest" description="Disordered" evidence="1">
    <location>
        <begin position="61"/>
        <end position="94"/>
    </location>
</feature>
<reference evidence="2" key="1">
    <citation type="submission" date="2014-09" db="EMBL/GenBank/DDBJ databases">
        <authorList>
            <person name="Magalhaes I.L.F."/>
            <person name="Oliveira U."/>
            <person name="Santos F.R."/>
            <person name="Vidigal T.H.D.A."/>
            <person name="Brescovit A.D."/>
            <person name="Santos A.J."/>
        </authorList>
    </citation>
    <scope>NUCLEOTIDE SEQUENCE</scope>
    <source>
        <tissue evidence="2">Shoot tissue taken approximately 20 cm above the soil surface</tissue>
    </source>
</reference>
<accession>A0A0A9AQV9</accession>
<protein>
    <submittedName>
        <fullName evidence="2">Uncharacterized protein</fullName>
    </submittedName>
</protein>
<evidence type="ECO:0000256" key="1">
    <source>
        <dbReference type="SAM" id="MobiDB-lite"/>
    </source>
</evidence>
<organism evidence="2">
    <name type="scientific">Arundo donax</name>
    <name type="common">Giant reed</name>
    <name type="synonym">Donax arundinaceus</name>
    <dbReference type="NCBI Taxonomy" id="35708"/>
    <lineage>
        <taxon>Eukaryota</taxon>
        <taxon>Viridiplantae</taxon>
        <taxon>Streptophyta</taxon>
        <taxon>Embryophyta</taxon>
        <taxon>Tracheophyta</taxon>
        <taxon>Spermatophyta</taxon>
        <taxon>Magnoliopsida</taxon>
        <taxon>Liliopsida</taxon>
        <taxon>Poales</taxon>
        <taxon>Poaceae</taxon>
        <taxon>PACMAD clade</taxon>
        <taxon>Arundinoideae</taxon>
        <taxon>Arundineae</taxon>
        <taxon>Arundo</taxon>
    </lineage>
</organism>
<reference evidence="2" key="2">
    <citation type="journal article" date="2015" name="Data Brief">
        <title>Shoot transcriptome of the giant reed, Arundo donax.</title>
        <authorList>
            <person name="Barrero R.A."/>
            <person name="Guerrero F.D."/>
            <person name="Moolhuijzen P."/>
            <person name="Goolsby J.A."/>
            <person name="Tidwell J."/>
            <person name="Bellgard S.E."/>
            <person name="Bellgard M.I."/>
        </authorList>
    </citation>
    <scope>NUCLEOTIDE SEQUENCE</scope>
    <source>
        <tissue evidence="2">Shoot tissue taken approximately 20 cm above the soil surface</tissue>
    </source>
</reference>
<dbReference type="EMBL" id="GBRH01248423">
    <property type="protein sequence ID" value="JAD49472.1"/>
    <property type="molecule type" value="Transcribed_RNA"/>
</dbReference>
<dbReference type="AlphaFoldDB" id="A0A0A9AQV9"/>
<feature type="compositionally biased region" description="Low complexity" evidence="1">
    <location>
        <begin position="79"/>
        <end position="88"/>
    </location>
</feature>
<evidence type="ECO:0000313" key="2">
    <source>
        <dbReference type="EMBL" id="JAD49472.1"/>
    </source>
</evidence>
<feature type="compositionally biased region" description="Polar residues" evidence="1">
    <location>
        <begin position="1"/>
        <end position="32"/>
    </location>
</feature>
<feature type="region of interest" description="Disordered" evidence="1">
    <location>
        <begin position="1"/>
        <end position="33"/>
    </location>
</feature>
<name>A0A0A9AQV9_ARUDO</name>
<proteinExistence type="predicted"/>
<sequence length="173" mass="18304">MQQTMNSSMQQAQFNQSKGSSTVGFTRISGTPSAAAPWNAAAMPLNAAVAPLNAVAELAADRDGRGALKPTTPRPPPAAMARPPSAAAPRPPPALSWPRVGAMVLPCSHPPVKPRRHNVEVVAGHLRHAVLAVVVQGVRRPAVEQSMRQAITALRGRLHRGRRSAEEQLPPVK</sequence>